<accession>A0ABX0J9P4</accession>
<dbReference type="InterPro" id="IPR000515">
    <property type="entry name" value="MetI-like"/>
</dbReference>
<dbReference type="CDD" id="cd06261">
    <property type="entry name" value="TM_PBP2"/>
    <property type="match status" value="1"/>
</dbReference>
<keyword evidence="5 7" id="KW-1133">Transmembrane helix</keyword>
<keyword evidence="6 7" id="KW-0472">Membrane</keyword>
<evidence type="ECO:0000256" key="4">
    <source>
        <dbReference type="ARBA" id="ARBA00022692"/>
    </source>
</evidence>
<protein>
    <submittedName>
        <fullName evidence="9">ABC transporter permease</fullName>
    </submittedName>
</protein>
<keyword evidence="10" id="KW-1185">Reference proteome</keyword>
<dbReference type="PROSITE" id="PS50928">
    <property type="entry name" value="ABC_TM1"/>
    <property type="match status" value="1"/>
</dbReference>
<evidence type="ECO:0000256" key="1">
    <source>
        <dbReference type="ARBA" id="ARBA00004651"/>
    </source>
</evidence>
<comment type="caution">
    <text evidence="9">The sequence shown here is derived from an EMBL/GenBank/DDBJ whole genome shotgun (WGS) entry which is preliminary data.</text>
</comment>
<dbReference type="Pfam" id="PF00528">
    <property type="entry name" value="BPD_transp_1"/>
    <property type="match status" value="1"/>
</dbReference>
<dbReference type="Gene3D" id="1.10.3720.10">
    <property type="entry name" value="MetI-like"/>
    <property type="match status" value="1"/>
</dbReference>
<dbReference type="EMBL" id="JAAOIW010000007">
    <property type="protein sequence ID" value="NHN32110.1"/>
    <property type="molecule type" value="Genomic_DNA"/>
</dbReference>
<feature type="transmembrane region" description="Helical" evidence="7">
    <location>
        <begin position="182"/>
        <end position="205"/>
    </location>
</feature>
<dbReference type="SUPFAM" id="SSF161098">
    <property type="entry name" value="MetI-like"/>
    <property type="match status" value="1"/>
</dbReference>
<dbReference type="PANTHER" id="PTHR30151">
    <property type="entry name" value="ALKANE SULFONATE ABC TRANSPORTER-RELATED, MEMBRANE SUBUNIT"/>
    <property type="match status" value="1"/>
</dbReference>
<comment type="subcellular location">
    <subcellularLocation>
        <location evidence="1 7">Cell membrane</location>
        <topology evidence="1 7">Multi-pass membrane protein</topology>
    </subcellularLocation>
</comment>
<feature type="transmembrane region" description="Helical" evidence="7">
    <location>
        <begin position="62"/>
        <end position="81"/>
    </location>
</feature>
<keyword evidence="4 7" id="KW-0812">Transmembrane</keyword>
<reference evidence="9" key="1">
    <citation type="submission" date="2020-03" db="EMBL/GenBank/DDBJ databases">
        <title>Draft sequencing of Paenibacilllus sp. S3N08.</title>
        <authorList>
            <person name="Kim D.-U."/>
        </authorList>
    </citation>
    <scope>NUCLEOTIDE SEQUENCE</scope>
    <source>
        <strain evidence="9">S3N08</strain>
    </source>
</reference>
<evidence type="ECO:0000256" key="5">
    <source>
        <dbReference type="ARBA" id="ARBA00022989"/>
    </source>
</evidence>
<evidence type="ECO:0000313" key="10">
    <source>
        <dbReference type="Proteomes" id="UP001165962"/>
    </source>
</evidence>
<proteinExistence type="inferred from homology"/>
<evidence type="ECO:0000256" key="3">
    <source>
        <dbReference type="ARBA" id="ARBA00022475"/>
    </source>
</evidence>
<sequence length="252" mass="28040">MKLRWPGFMLIIVLLAIWQFVTSMKLIDAVSLPKVTTIVIAGYEGIMGGKLLKELLPSIQRILISFTLATIVAVPVGLLMGTNRMCYRLLEPLMEFVRPIPSSAYIPVAILFLGIGEEMKIFVVFMACFFPILLNTYSGVLAVDPILKDTGKTFGVTGWRAIWQITLPDSTPSILTGMRISLGIALIVVVVAEMISSNSGIGFYILDQQRTFHVPEMFVGIFTLGLLGYLMNTIFLKAESYVLRWRLNDSHT</sequence>
<dbReference type="InterPro" id="IPR035906">
    <property type="entry name" value="MetI-like_sf"/>
</dbReference>
<evidence type="ECO:0000313" key="9">
    <source>
        <dbReference type="EMBL" id="NHN32110.1"/>
    </source>
</evidence>
<evidence type="ECO:0000256" key="2">
    <source>
        <dbReference type="ARBA" id="ARBA00022448"/>
    </source>
</evidence>
<feature type="transmembrane region" description="Helical" evidence="7">
    <location>
        <begin position="93"/>
        <end position="115"/>
    </location>
</feature>
<gene>
    <name evidence="9" type="ORF">G9U52_19920</name>
</gene>
<evidence type="ECO:0000259" key="8">
    <source>
        <dbReference type="PROSITE" id="PS50928"/>
    </source>
</evidence>
<dbReference type="RefSeq" id="WP_166152390.1">
    <property type="nucleotide sequence ID" value="NZ_JAAOIW010000007.1"/>
</dbReference>
<evidence type="ECO:0000256" key="6">
    <source>
        <dbReference type="ARBA" id="ARBA00023136"/>
    </source>
</evidence>
<feature type="transmembrane region" description="Helical" evidence="7">
    <location>
        <begin position="121"/>
        <end position="143"/>
    </location>
</feature>
<comment type="similarity">
    <text evidence="7">Belongs to the binding-protein-dependent transport system permease family.</text>
</comment>
<keyword evidence="2 7" id="KW-0813">Transport</keyword>
<keyword evidence="3" id="KW-1003">Cell membrane</keyword>
<name>A0ABX0J9P4_9BACL</name>
<feature type="domain" description="ABC transmembrane type-1" evidence="8">
    <location>
        <begin position="55"/>
        <end position="235"/>
    </location>
</feature>
<organism evidence="9 10">
    <name type="scientific">Paenibacillus agricola</name>
    <dbReference type="NCBI Taxonomy" id="2716264"/>
    <lineage>
        <taxon>Bacteria</taxon>
        <taxon>Bacillati</taxon>
        <taxon>Bacillota</taxon>
        <taxon>Bacilli</taxon>
        <taxon>Bacillales</taxon>
        <taxon>Paenibacillaceae</taxon>
        <taxon>Paenibacillus</taxon>
    </lineage>
</organism>
<dbReference type="PANTHER" id="PTHR30151:SF0">
    <property type="entry name" value="ABC TRANSPORTER PERMEASE PROTEIN MJ0413-RELATED"/>
    <property type="match status" value="1"/>
</dbReference>
<feature type="transmembrane region" description="Helical" evidence="7">
    <location>
        <begin position="217"/>
        <end position="236"/>
    </location>
</feature>
<evidence type="ECO:0000256" key="7">
    <source>
        <dbReference type="RuleBase" id="RU363032"/>
    </source>
</evidence>
<dbReference type="Proteomes" id="UP001165962">
    <property type="component" value="Unassembled WGS sequence"/>
</dbReference>